<feature type="compositionally biased region" description="Polar residues" evidence="1">
    <location>
        <begin position="1"/>
        <end position="31"/>
    </location>
</feature>
<evidence type="ECO:0008006" key="4">
    <source>
        <dbReference type="Google" id="ProtNLM"/>
    </source>
</evidence>
<dbReference type="AlphaFoldDB" id="A0A067TLQ4"/>
<evidence type="ECO:0000256" key="1">
    <source>
        <dbReference type="SAM" id="MobiDB-lite"/>
    </source>
</evidence>
<dbReference type="InterPro" id="IPR014752">
    <property type="entry name" value="Arrestin-like_C"/>
</dbReference>
<accession>A0A067TLQ4</accession>
<proteinExistence type="predicted"/>
<name>A0A067TLQ4_GALM3</name>
<organism evidence="2 3">
    <name type="scientific">Galerina marginata (strain CBS 339.88)</name>
    <dbReference type="NCBI Taxonomy" id="685588"/>
    <lineage>
        <taxon>Eukaryota</taxon>
        <taxon>Fungi</taxon>
        <taxon>Dikarya</taxon>
        <taxon>Basidiomycota</taxon>
        <taxon>Agaricomycotina</taxon>
        <taxon>Agaricomycetes</taxon>
        <taxon>Agaricomycetidae</taxon>
        <taxon>Agaricales</taxon>
        <taxon>Agaricineae</taxon>
        <taxon>Strophariaceae</taxon>
        <taxon>Galerina</taxon>
    </lineage>
</organism>
<evidence type="ECO:0000313" key="2">
    <source>
        <dbReference type="EMBL" id="KDR84081.1"/>
    </source>
</evidence>
<dbReference type="HOGENOM" id="CLU_025691_1_1_1"/>
<dbReference type="EMBL" id="KL142368">
    <property type="protein sequence ID" value="KDR84081.1"/>
    <property type="molecule type" value="Genomic_DNA"/>
</dbReference>
<keyword evidence="3" id="KW-1185">Reference proteome</keyword>
<reference evidence="3" key="1">
    <citation type="journal article" date="2014" name="Proc. Natl. Acad. Sci. U.S.A.">
        <title>Extensive sampling of basidiomycete genomes demonstrates inadequacy of the white-rot/brown-rot paradigm for wood decay fungi.</title>
        <authorList>
            <person name="Riley R."/>
            <person name="Salamov A.A."/>
            <person name="Brown D.W."/>
            <person name="Nagy L.G."/>
            <person name="Floudas D."/>
            <person name="Held B.W."/>
            <person name="Levasseur A."/>
            <person name="Lombard V."/>
            <person name="Morin E."/>
            <person name="Otillar R."/>
            <person name="Lindquist E.A."/>
            <person name="Sun H."/>
            <person name="LaButti K.M."/>
            <person name="Schmutz J."/>
            <person name="Jabbour D."/>
            <person name="Luo H."/>
            <person name="Baker S.E."/>
            <person name="Pisabarro A.G."/>
            <person name="Walton J.D."/>
            <person name="Blanchette R.A."/>
            <person name="Henrissat B."/>
            <person name="Martin F."/>
            <person name="Cullen D."/>
            <person name="Hibbett D.S."/>
            <person name="Grigoriev I.V."/>
        </authorList>
    </citation>
    <scope>NUCLEOTIDE SEQUENCE [LARGE SCALE GENOMIC DNA]</scope>
    <source>
        <strain evidence="3">CBS 339.88</strain>
    </source>
</reference>
<gene>
    <name evidence="2" type="ORF">GALMADRAFT_54556</name>
</gene>
<dbReference type="Gene3D" id="2.60.40.640">
    <property type="match status" value="1"/>
</dbReference>
<protein>
    <recommendedName>
        <fullName evidence="4">Arrestin-like N-terminal domain-containing protein</fullName>
    </recommendedName>
</protein>
<sequence>MPIITNSLSLPSDVSASAASSERPQPQTVSRLRSRSAAESCLPPRYSTLTGSLPPGVTLDALATVLNDNEADLDGRAPLLSPPRYSNVFQTRSRQTPQRRHRNHSTERDANTTSSPSSSSVPQVHEYHVTGGGKARPWATVKVHGGASARSRSTPRGQKVPRFSGSDLALGWLELNLDTPQNINSVSLSLRGQVITNSYDDGSCTFLDQPIISWTRANGDPRSMILPLRDTSNSSSSRPKKFDGKFSGQYIWPFSFAFPRSIPIPGQHDQGANPSLIPQTLLERETKGSVKYELVLRITHGILRVDSKLHINVVYVPDIQPAPSSILRQLAYSEHRRPPGPQDDALGWFSHPPVVSRGTLFSERNAAFQSTLSLASPRSYTRGTTIPCHLSIQSRDIEGLDALANAECIAVRLVRRVQYYEDAGRSLMSSSGRHKLVFGGSATAVKASADAALAPVIVETMEVENVSWWCNPDASSEVENSNERQLVGEIHLNKELQPSCDFPLFKVSYFVELLPFESPVFKPSGSILSNNGRGETALSQALLSLPITVATLQGEGPLPIPFTKPLRKEPANNDSYFVDHVTAGWRGFRV</sequence>
<dbReference type="OrthoDB" id="3262423at2759"/>
<feature type="compositionally biased region" description="Polar residues" evidence="1">
    <location>
        <begin position="87"/>
        <end position="96"/>
    </location>
</feature>
<dbReference type="Proteomes" id="UP000027222">
    <property type="component" value="Unassembled WGS sequence"/>
</dbReference>
<evidence type="ECO:0000313" key="3">
    <source>
        <dbReference type="Proteomes" id="UP000027222"/>
    </source>
</evidence>
<feature type="region of interest" description="Disordered" evidence="1">
    <location>
        <begin position="1"/>
        <end position="54"/>
    </location>
</feature>
<feature type="region of interest" description="Disordered" evidence="1">
    <location>
        <begin position="74"/>
        <end position="133"/>
    </location>
</feature>